<accession>A0A5R9G1P7</accession>
<dbReference type="AlphaFoldDB" id="A0A5R9G1P7"/>
<evidence type="ECO:0000313" key="2">
    <source>
        <dbReference type="Proteomes" id="UP000309676"/>
    </source>
</evidence>
<dbReference type="RefSeq" id="WP_138198379.1">
    <property type="nucleotide sequence ID" value="NZ_VCIW01000045.1"/>
</dbReference>
<keyword evidence="2" id="KW-1185">Reference proteome</keyword>
<dbReference type="Gene3D" id="3.40.50.300">
    <property type="entry name" value="P-loop containing nucleotide triphosphate hydrolases"/>
    <property type="match status" value="1"/>
</dbReference>
<organism evidence="1 2">
    <name type="scientific">Paenibacillus antri</name>
    <dbReference type="NCBI Taxonomy" id="2582848"/>
    <lineage>
        <taxon>Bacteria</taxon>
        <taxon>Bacillati</taxon>
        <taxon>Bacillota</taxon>
        <taxon>Bacilli</taxon>
        <taxon>Bacillales</taxon>
        <taxon>Paenibacillaceae</taxon>
        <taxon>Paenibacillus</taxon>
    </lineage>
</organism>
<dbReference type="SUPFAM" id="SSF52540">
    <property type="entry name" value="P-loop containing nucleoside triphosphate hydrolases"/>
    <property type="match status" value="1"/>
</dbReference>
<reference evidence="1 2" key="1">
    <citation type="submission" date="2019-05" db="EMBL/GenBank/DDBJ databases">
        <authorList>
            <person name="Narsing Rao M.P."/>
            <person name="Li W.J."/>
        </authorList>
    </citation>
    <scope>NUCLEOTIDE SEQUENCE [LARGE SCALE GENOMIC DNA]</scope>
    <source>
        <strain evidence="1 2">SYSU_K30003</strain>
    </source>
</reference>
<dbReference type="InterPro" id="IPR027417">
    <property type="entry name" value="P-loop_NTPase"/>
</dbReference>
<dbReference type="OrthoDB" id="2659454at2"/>
<dbReference type="CDD" id="cd00882">
    <property type="entry name" value="Ras_like_GTPase"/>
    <property type="match status" value="1"/>
</dbReference>
<name>A0A5R9G1P7_9BACL</name>
<dbReference type="Proteomes" id="UP000309676">
    <property type="component" value="Unassembled WGS sequence"/>
</dbReference>
<gene>
    <name evidence="1" type="ORF">FE782_31805</name>
</gene>
<comment type="caution">
    <text evidence="1">The sequence shown here is derived from an EMBL/GenBank/DDBJ whole genome shotgun (WGS) entry which is preliminary data.</text>
</comment>
<dbReference type="EMBL" id="VCIW01000045">
    <property type="protein sequence ID" value="TLS48226.1"/>
    <property type="molecule type" value="Genomic_DNA"/>
</dbReference>
<evidence type="ECO:0000313" key="1">
    <source>
        <dbReference type="EMBL" id="TLS48226.1"/>
    </source>
</evidence>
<proteinExistence type="predicted"/>
<sequence length="442" mass="51749">MENLIQRTYDPDSPYSLVVEELAYAVKPSNDFIEAFKEVYPESEYPGKTLKVNILDTPGLTQVGEEKSDIEDALNRVLAKRYDAVLFLCRADERPTIYDICMDLLVSHNKKLEDIPLKILRTRADIVLYEKMKKDRMIEEGDTNFVKGPQTDAYAQAAYHAYLGDLKQEEDRLSKELGDTNLVDFVSLDLHTLNSLTDFFAEKSFTKEKLYRTLLSLSREVNNAYMPPLAGRLWLQGISPLKPVLESKMDGYMDQMLDDFGSHMVNLNTKEGDGMYLNFADSSKVFHGRSVSTFYFNHKIGVGHETRANVYANFKVHIRRMIQKWMTSFFQDWSMHFEISFDNLKQTEAGKQALNEAPKLLVEIFNKQKPQIISRIAKALSYDAFRTEMEEKYYFNSWNKGFHENLELFNVKFSDCEYWRLQMRKYLKEELDNLLDRMYYYD</sequence>
<protein>
    <submittedName>
        <fullName evidence="1">GTPase domain-containing protein</fullName>
    </submittedName>
</protein>